<dbReference type="InterPro" id="IPR003488">
    <property type="entry name" value="DprA"/>
</dbReference>
<dbReference type="InterPro" id="IPR057666">
    <property type="entry name" value="DrpA_SLOG"/>
</dbReference>
<sequence>MARTNIEFWLALKLVPRLSHTKKLQLVELFGISRLFSNPPDLSSLKLTEAQRSSILQPDWQRINNIVQDTEKAGATIVAFDDPDYPLQLKEIFDPPFILFVKGNRQLLLRKQIAIVGSRSCTVTGRETAFSFAKDVASQGLVVTSGLALGIDAAAHQGTLDITSSTIAVIATGIDIVYPRRHGILMNKILANDGLIVSEFLPKTVAKQGHFPKRNRIISGLSLGVLVIEAKVKSGSLITARMALEQNRDVFAVPGSIHNEMSSGCHALIKQGAKLVTEVADILYELAIDFSAPLLLENQAGKNECEKTNDQGLLKDSLLASVGDEITPIDVVVSRTQLPIEEVLSRLTVLELRGLVAAVPGGYLKLTRG</sequence>
<evidence type="ECO:0000259" key="3">
    <source>
        <dbReference type="Pfam" id="PF17782"/>
    </source>
</evidence>
<dbReference type="Proteomes" id="UP001157134">
    <property type="component" value="Unassembled WGS sequence"/>
</dbReference>
<accession>A0ABQ6HF38</accession>
<protein>
    <submittedName>
        <fullName evidence="4">DNA protecting protein DprA</fullName>
    </submittedName>
</protein>
<dbReference type="PANTHER" id="PTHR43022">
    <property type="entry name" value="PROTEIN SMF"/>
    <property type="match status" value="1"/>
</dbReference>
<feature type="domain" description="Smf/DprA SLOG" evidence="2">
    <location>
        <begin position="77"/>
        <end position="286"/>
    </location>
</feature>
<dbReference type="Gene3D" id="1.10.10.10">
    <property type="entry name" value="Winged helix-like DNA-binding domain superfamily/Winged helix DNA-binding domain"/>
    <property type="match status" value="1"/>
</dbReference>
<gene>
    <name evidence="4" type="ORF">tloyanaT_22820</name>
</gene>
<keyword evidence="5" id="KW-1185">Reference proteome</keyword>
<organism evidence="4 5">
    <name type="scientific">Thalassotalea loyana</name>
    <dbReference type="NCBI Taxonomy" id="280483"/>
    <lineage>
        <taxon>Bacteria</taxon>
        <taxon>Pseudomonadati</taxon>
        <taxon>Pseudomonadota</taxon>
        <taxon>Gammaproteobacteria</taxon>
        <taxon>Alteromonadales</taxon>
        <taxon>Colwelliaceae</taxon>
        <taxon>Thalassotalea</taxon>
    </lineage>
</organism>
<dbReference type="EMBL" id="BSSV01000005">
    <property type="protein sequence ID" value="GLX86029.1"/>
    <property type="molecule type" value="Genomic_DNA"/>
</dbReference>
<dbReference type="Pfam" id="PF02481">
    <property type="entry name" value="DNA_processg_A"/>
    <property type="match status" value="1"/>
</dbReference>
<feature type="domain" description="DprA winged helix" evidence="3">
    <location>
        <begin position="315"/>
        <end position="362"/>
    </location>
</feature>
<dbReference type="InterPro" id="IPR041614">
    <property type="entry name" value="DprA_WH"/>
</dbReference>
<evidence type="ECO:0000259" key="2">
    <source>
        <dbReference type="Pfam" id="PF02481"/>
    </source>
</evidence>
<evidence type="ECO:0000256" key="1">
    <source>
        <dbReference type="ARBA" id="ARBA00006525"/>
    </source>
</evidence>
<dbReference type="SUPFAM" id="SSF102405">
    <property type="entry name" value="MCP/YpsA-like"/>
    <property type="match status" value="1"/>
</dbReference>
<dbReference type="NCBIfam" id="TIGR00732">
    <property type="entry name" value="dprA"/>
    <property type="match status" value="1"/>
</dbReference>
<proteinExistence type="inferred from homology"/>
<evidence type="ECO:0000313" key="5">
    <source>
        <dbReference type="Proteomes" id="UP001157134"/>
    </source>
</evidence>
<dbReference type="RefSeq" id="WP_284298673.1">
    <property type="nucleotide sequence ID" value="NZ_BSSV01000005.1"/>
</dbReference>
<comment type="similarity">
    <text evidence="1">Belongs to the DprA/Smf family.</text>
</comment>
<dbReference type="InterPro" id="IPR036388">
    <property type="entry name" value="WH-like_DNA-bd_sf"/>
</dbReference>
<dbReference type="PANTHER" id="PTHR43022:SF1">
    <property type="entry name" value="PROTEIN SMF"/>
    <property type="match status" value="1"/>
</dbReference>
<name>A0ABQ6HF38_9GAMM</name>
<dbReference type="Gene3D" id="3.40.50.450">
    <property type="match status" value="1"/>
</dbReference>
<comment type="caution">
    <text evidence="4">The sequence shown here is derived from an EMBL/GenBank/DDBJ whole genome shotgun (WGS) entry which is preliminary data.</text>
</comment>
<reference evidence="4 5" key="1">
    <citation type="submission" date="2023-03" db="EMBL/GenBank/DDBJ databases">
        <title>Thalassotalea loyana LMG 22536T draft genome sequence.</title>
        <authorList>
            <person name="Sawabe T."/>
        </authorList>
    </citation>
    <scope>NUCLEOTIDE SEQUENCE [LARGE SCALE GENOMIC DNA]</scope>
    <source>
        <strain evidence="4 5">LMG 22536</strain>
    </source>
</reference>
<evidence type="ECO:0000313" key="4">
    <source>
        <dbReference type="EMBL" id="GLX86029.1"/>
    </source>
</evidence>
<dbReference type="Pfam" id="PF17782">
    <property type="entry name" value="WHD_DprA"/>
    <property type="match status" value="1"/>
</dbReference>